<dbReference type="EMBL" id="JACHNU010000003">
    <property type="protein sequence ID" value="MBB4663028.1"/>
    <property type="molecule type" value="Genomic_DNA"/>
</dbReference>
<dbReference type="AlphaFoldDB" id="A0A840IGD5"/>
<comment type="caution">
    <text evidence="1">The sequence shown here is derived from an EMBL/GenBank/DDBJ whole genome shotgun (WGS) entry which is preliminary data.</text>
</comment>
<gene>
    <name evidence="1" type="ORF">BDZ31_002617</name>
</gene>
<dbReference type="RefSeq" id="WP_183342709.1">
    <property type="nucleotide sequence ID" value="NZ_JACHNU010000003.1"/>
</dbReference>
<protein>
    <submittedName>
        <fullName evidence="1">Uncharacterized protein</fullName>
    </submittedName>
</protein>
<accession>A0A840IGD5</accession>
<sequence>MAYTVYEIRVNGERVTNLNLSISGPEHAMEIAARVSAMTEQPDLVTVGRVVIDPSLTGGDRIKTETVATFVHGEEVDPDDLEAAAEDLEPYYNPHFPED</sequence>
<proteinExistence type="predicted"/>
<evidence type="ECO:0000313" key="1">
    <source>
        <dbReference type="EMBL" id="MBB4663028.1"/>
    </source>
</evidence>
<keyword evidence="2" id="KW-1185">Reference proteome</keyword>
<evidence type="ECO:0000313" key="2">
    <source>
        <dbReference type="Proteomes" id="UP000585272"/>
    </source>
</evidence>
<reference evidence="1 2" key="1">
    <citation type="submission" date="2020-08" db="EMBL/GenBank/DDBJ databases">
        <title>Genomic Encyclopedia of Archaeal and Bacterial Type Strains, Phase II (KMG-II): from individual species to whole genera.</title>
        <authorList>
            <person name="Goeker M."/>
        </authorList>
    </citation>
    <scope>NUCLEOTIDE SEQUENCE [LARGE SCALE GENOMIC DNA]</scope>
    <source>
        <strain evidence="1 2">DSM 23288</strain>
    </source>
</reference>
<dbReference type="Proteomes" id="UP000585272">
    <property type="component" value="Unassembled WGS sequence"/>
</dbReference>
<organism evidence="1 2">
    <name type="scientific">Conexibacter arvalis</name>
    <dbReference type="NCBI Taxonomy" id="912552"/>
    <lineage>
        <taxon>Bacteria</taxon>
        <taxon>Bacillati</taxon>
        <taxon>Actinomycetota</taxon>
        <taxon>Thermoleophilia</taxon>
        <taxon>Solirubrobacterales</taxon>
        <taxon>Conexibacteraceae</taxon>
        <taxon>Conexibacter</taxon>
    </lineage>
</organism>
<name>A0A840IGD5_9ACTN</name>